<feature type="transmembrane region" description="Helical" evidence="1">
    <location>
        <begin position="12"/>
        <end position="29"/>
    </location>
</feature>
<protein>
    <recommendedName>
        <fullName evidence="4">Holin</fullName>
    </recommendedName>
</protein>
<feature type="transmembrane region" description="Helical" evidence="1">
    <location>
        <begin position="41"/>
        <end position="64"/>
    </location>
</feature>
<keyword evidence="1" id="KW-0812">Transmembrane</keyword>
<organism evidence="2 3">
    <name type="scientific">Paenibacillus agaridevorans</name>
    <dbReference type="NCBI Taxonomy" id="171404"/>
    <lineage>
        <taxon>Bacteria</taxon>
        <taxon>Bacillati</taxon>
        <taxon>Bacillota</taxon>
        <taxon>Bacilli</taxon>
        <taxon>Bacillales</taxon>
        <taxon>Paenibacillaceae</taxon>
        <taxon>Paenibacillus</taxon>
    </lineage>
</organism>
<keyword evidence="3" id="KW-1185">Reference proteome</keyword>
<reference evidence="2 3" key="1">
    <citation type="submission" date="2017-08" db="EMBL/GenBank/DDBJ databases">
        <title>Substantial Increase in Enzyme Production by Combined Drug-Resistance Mutations in Paenibacillus agaridevorans.</title>
        <authorList>
            <person name="Tanaka Y."/>
            <person name="Funane K."/>
            <person name="Hosaka T."/>
            <person name="Shiwa Y."/>
            <person name="Fujita N."/>
            <person name="Miyazaki T."/>
            <person name="Yoshikawa H."/>
            <person name="Murakami K."/>
            <person name="Kasahara K."/>
            <person name="Inaoka T."/>
            <person name="Hiraga Y."/>
            <person name="Ochi K."/>
        </authorList>
    </citation>
    <scope>NUCLEOTIDE SEQUENCE [LARGE SCALE GENOMIC DNA]</scope>
    <source>
        <strain evidence="2 3">T-3040</strain>
    </source>
</reference>
<keyword evidence="1" id="KW-1133">Transmembrane helix</keyword>
<feature type="transmembrane region" description="Helical" evidence="1">
    <location>
        <begin position="70"/>
        <end position="89"/>
    </location>
</feature>
<evidence type="ECO:0000313" key="2">
    <source>
        <dbReference type="EMBL" id="GBG11886.1"/>
    </source>
</evidence>
<gene>
    <name evidence="2" type="ORF">PAT3040_06740</name>
</gene>
<dbReference type="EMBL" id="BDQX01000447">
    <property type="protein sequence ID" value="GBG11886.1"/>
    <property type="molecule type" value="Genomic_DNA"/>
</dbReference>
<keyword evidence="1" id="KW-0472">Membrane</keyword>
<evidence type="ECO:0000313" key="3">
    <source>
        <dbReference type="Proteomes" id="UP000245202"/>
    </source>
</evidence>
<name>A0A2R5EYU8_9BACL</name>
<dbReference type="RefSeq" id="WP_108996092.1">
    <property type="nucleotide sequence ID" value="NZ_BDQX01000447.1"/>
</dbReference>
<evidence type="ECO:0000256" key="1">
    <source>
        <dbReference type="SAM" id="Phobius"/>
    </source>
</evidence>
<dbReference type="AlphaFoldDB" id="A0A2R5EYU8"/>
<evidence type="ECO:0008006" key="4">
    <source>
        <dbReference type="Google" id="ProtNLM"/>
    </source>
</evidence>
<sequence length="95" mass="10559">MFGTLTHWMEVAMWVVMGSMALDLVIGLFKSMSGGKLSHELVLGYLKDMVYYVLPLFMLAGLAAMDVTGWIVLVGYYLGALAVVIKYLMDMKSKL</sequence>
<comment type="caution">
    <text evidence="2">The sequence shown here is derived from an EMBL/GenBank/DDBJ whole genome shotgun (WGS) entry which is preliminary data.</text>
</comment>
<proteinExistence type="predicted"/>
<dbReference type="Proteomes" id="UP000245202">
    <property type="component" value="Unassembled WGS sequence"/>
</dbReference>
<accession>A0A2R5EYU8</accession>